<dbReference type="Gene3D" id="1.10.10.60">
    <property type="entry name" value="Homeodomain-like"/>
    <property type="match status" value="1"/>
</dbReference>
<dbReference type="Pfam" id="PF12625">
    <property type="entry name" value="Arabinose_bd"/>
    <property type="match status" value="1"/>
</dbReference>
<dbReference type="OrthoDB" id="9805730at2"/>
<dbReference type="InterPro" id="IPR032687">
    <property type="entry name" value="AraC-type_N"/>
</dbReference>
<dbReference type="GO" id="GO:0003700">
    <property type="term" value="F:DNA-binding transcription factor activity"/>
    <property type="evidence" value="ECO:0007669"/>
    <property type="project" value="InterPro"/>
</dbReference>
<dbReference type="InterPro" id="IPR018060">
    <property type="entry name" value="HTH_AraC"/>
</dbReference>
<dbReference type="SUPFAM" id="SSF46689">
    <property type="entry name" value="Homeodomain-like"/>
    <property type="match status" value="1"/>
</dbReference>
<evidence type="ECO:0000256" key="2">
    <source>
        <dbReference type="ARBA" id="ARBA00023125"/>
    </source>
</evidence>
<comment type="caution">
    <text evidence="5">The sequence shown here is derived from an EMBL/GenBank/DDBJ whole genome shotgun (WGS) entry which is preliminary data.</text>
</comment>
<proteinExistence type="predicted"/>
<gene>
    <name evidence="5" type="ORF">FS320_28255</name>
</gene>
<dbReference type="Pfam" id="PF12833">
    <property type="entry name" value="HTH_18"/>
    <property type="match status" value="1"/>
</dbReference>
<evidence type="ECO:0000313" key="6">
    <source>
        <dbReference type="Proteomes" id="UP000403266"/>
    </source>
</evidence>
<dbReference type="EMBL" id="VOSK01000181">
    <property type="protein sequence ID" value="MPR28913.1"/>
    <property type="molecule type" value="Genomic_DNA"/>
</dbReference>
<dbReference type="InterPro" id="IPR009057">
    <property type="entry name" value="Homeodomain-like_sf"/>
</dbReference>
<evidence type="ECO:0000256" key="1">
    <source>
        <dbReference type="ARBA" id="ARBA00023015"/>
    </source>
</evidence>
<accession>A0A5N7MPP0</accession>
<organism evidence="5 6">
    <name type="scientific">Microvirga tunisiensis</name>
    <dbReference type="NCBI Taxonomy" id="2108360"/>
    <lineage>
        <taxon>Bacteria</taxon>
        <taxon>Pseudomonadati</taxon>
        <taxon>Pseudomonadota</taxon>
        <taxon>Alphaproteobacteria</taxon>
        <taxon>Hyphomicrobiales</taxon>
        <taxon>Methylobacteriaceae</taxon>
        <taxon>Microvirga</taxon>
    </lineage>
</organism>
<name>A0A5N7MPP0_9HYPH</name>
<keyword evidence="2" id="KW-0238">DNA-binding</keyword>
<dbReference type="PROSITE" id="PS01124">
    <property type="entry name" value="HTH_ARAC_FAMILY_2"/>
    <property type="match status" value="1"/>
</dbReference>
<evidence type="ECO:0000256" key="3">
    <source>
        <dbReference type="ARBA" id="ARBA00023163"/>
    </source>
</evidence>
<dbReference type="AlphaFoldDB" id="A0A5N7MPP0"/>
<protein>
    <submittedName>
        <fullName evidence="5">AraC family transcriptional regulator</fullName>
    </submittedName>
</protein>
<dbReference type="PANTHER" id="PTHR47894:SF4">
    <property type="entry name" value="HTH-TYPE TRANSCRIPTIONAL REGULATOR GADX"/>
    <property type="match status" value="1"/>
</dbReference>
<sequence>MGQAGQAMAQGRLPPGNDLGALPSAAGSLARLAAERALQEDIDITPLLTEASLPLTLMDDPETRVSARGEMDFLNLVAEVLKDDFLGFHMARDYDLRRLGFFYYVMASSSHLGDAIDREVRYSSVVSEGIRTKCQVDGTLAIVTEYAGVERHRDRQQIEFWMTCTLRKCRIFTDRQFVPVEVSFVHQRSGVFSEMERYFGVAPTFGAEQDRISFTRDVTDLPLVTADPHLNELLLKHYYDVINRRHGEQGPLRTRIENAMTPRLPHGKVNIQIIAMDLGMSVRTLSRRLADEGLTFSTILEELRSELAQGYLRQHNISISQIAWLLGYNEASSFVRAVQRWMGKSPREVRRMIHNPAEPDEPSHPLTID</sequence>
<dbReference type="Proteomes" id="UP000403266">
    <property type="component" value="Unassembled WGS sequence"/>
</dbReference>
<dbReference type="SMART" id="SM00342">
    <property type="entry name" value="HTH_ARAC"/>
    <property type="match status" value="1"/>
</dbReference>
<evidence type="ECO:0000313" key="5">
    <source>
        <dbReference type="EMBL" id="MPR28913.1"/>
    </source>
</evidence>
<keyword evidence="1" id="KW-0805">Transcription regulation</keyword>
<keyword evidence="3" id="KW-0804">Transcription</keyword>
<reference evidence="5 6" key="1">
    <citation type="journal article" date="2019" name="Syst. Appl. Microbiol.">
        <title>Microvirga tunisiensis sp. nov., a root nodule symbiotic bacterium isolated from Lupinus micranthus and L. luteus grown in Northern Tunisia.</title>
        <authorList>
            <person name="Msaddak A."/>
            <person name="Rejili M."/>
            <person name="Duran D."/>
            <person name="Mars M."/>
            <person name="Palacios J.M."/>
            <person name="Ruiz-Argueso T."/>
            <person name="Rey L."/>
            <person name="Imperial J."/>
        </authorList>
    </citation>
    <scope>NUCLEOTIDE SEQUENCE [LARGE SCALE GENOMIC DNA]</scope>
    <source>
        <strain evidence="5 6">Lmie10</strain>
    </source>
</reference>
<feature type="domain" description="HTH araC/xylS-type" evidence="4">
    <location>
        <begin position="254"/>
        <end position="352"/>
    </location>
</feature>
<dbReference type="GO" id="GO:0000976">
    <property type="term" value="F:transcription cis-regulatory region binding"/>
    <property type="evidence" value="ECO:0007669"/>
    <property type="project" value="TreeGrafter"/>
</dbReference>
<evidence type="ECO:0000259" key="4">
    <source>
        <dbReference type="PROSITE" id="PS01124"/>
    </source>
</evidence>
<keyword evidence="6" id="KW-1185">Reference proteome</keyword>
<dbReference type="GO" id="GO:0005829">
    <property type="term" value="C:cytosol"/>
    <property type="evidence" value="ECO:0007669"/>
    <property type="project" value="TreeGrafter"/>
</dbReference>
<dbReference type="PANTHER" id="PTHR47894">
    <property type="entry name" value="HTH-TYPE TRANSCRIPTIONAL REGULATOR GADX"/>
    <property type="match status" value="1"/>
</dbReference>